<evidence type="ECO:0000256" key="3">
    <source>
        <dbReference type="ARBA" id="ARBA00023315"/>
    </source>
</evidence>
<keyword evidence="2" id="KW-0808">Transferase</keyword>
<protein>
    <recommendedName>
        <fullName evidence="4">Phospholipid/glycerol acyltransferase domain-containing protein</fullName>
    </recommendedName>
</protein>
<comment type="caution">
    <text evidence="5">The sequence shown here is derived from an EMBL/GenBank/DDBJ whole genome shotgun (WGS) entry which is preliminary data.</text>
</comment>
<dbReference type="STRING" id="1827387.A4S15_00550"/>
<dbReference type="PANTHER" id="PTHR10434:SF40">
    <property type="entry name" value="1-ACYL-SN-GLYCEROL-3-PHOSPHATE ACYLTRANSFERASE"/>
    <property type="match status" value="1"/>
</dbReference>
<keyword evidence="3" id="KW-0012">Acyltransferase</keyword>
<accession>A0A1W9HRP9</accession>
<dbReference type="PANTHER" id="PTHR10434">
    <property type="entry name" value="1-ACYL-SN-GLYCEROL-3-PHOSPHATE ACYLTRANSFERASE"/>
    <property type="match status" value="1"/>
</dbReference>
<dbReference type="Pfam" id="PF01553">
    <property type="entry name" value="Acyltransferase"/>
    <property type="match status" value="1"/>
</dbReference>
<dbReference type="GO" id="GO:0006654">
    <property type="term" value="P:phosphatidic acid biosynthetic process"/>
    <property type="evidence" value="ECO:0007669"/>
    <property type="project" value="TreeGrafter"/>
</dbReference>
<gene>
    <name evidence="5" type="ORF">A4S15_00550</name>
</gene>
<dbReference type="SUPFAM" id="SSF69593">
    <property type="entry name" value="Glycerol-3-phosphate (1)-acyltransferase"/>
    <property type="match status" value="1"/>
</dbReference>
<name>A0A1W9HRP9_9HYPH</name>
<proteinExistence type="predicted"/>
<comment type="pathway">
    <text evidence="1">Lipid metabolism.</text>
</comment>
<dbReference type="SMART" id="SM00563">
    <property type="entry name" value="PlsC"/>
    <property type="match status" value="1"/>
</dbReference>
<dbReference type="Proteomes" id="UP000192872">
    <property type="component" value="Unassembled WGS sequence"/>
</dbReference>
<reference evidence="5 6" key="1">
    <citation type="journal article" date="2017" name="Water Res.">
        <title>Comammox in drinking water systems.</title>
        <authorList>
            <person name="Wang Y."/>
            <person name="Ma L."/>
            <person name="Mao Y."/>
            <person name="Jiang X."/>
            <person name="Xia Y."/>
            <person name="Yu K."/>
            <person name="Li B."/>
            <person name="Zhang T."/>
        </authorList>
    </citation>
    <scope>NUCLEOTIDE SEQUENCE [LARGE SCALE GENOMIC DNA]</scope>
    <source>
        <strain evidence="5">SG_bin8</strain>
    </source>
</reference>
<dbReference type="CDD" id="cd07989">
    <property type="entry name" value="LPLAT_AGPAT-like"/>
    <property type="match status" value="1"/>
</dbReference>
<dbReference type="GO" id="GO:0003841">
    <property type="term" value="F:1-acylglycerol-3-phosphate O-acyltransferase activity"/>
    <property type="evidence" value="ECO:0007669"/>
    <property type="project" value="TreeGrafter"/>
</dbReference>
<evidence type="ECO:0000313" key="6">
    <source>
        <dbReference type="Proteomes" id="UP000192872"/>
    </source>
</evidence>
<organism evidence="5 6">
    <name type="scientific">Candidatus Raskinella chloraquaticus</name>
    <dbReference type="NCBI Taxonomy" id="1951219"/>
    <lineage>
        <taxon>Bacteria</taxon>
        <taxon>Pseudomonadati</taxon>
        <taxon>Pseudomonadota</taxon>
        <taxon>Alphaproteobacteria</taxon>
        <taxon>Hyphomicrobiales</taxon>
        <taxon>Phreatobacteraceae</taxon>
        <taxon>Candidatus Raskinella</taxon>
    </lineage>
</organism>
<evidence type="ECO:0000256" key="1">
    <source>
        <dbReference type="ARBA" id="ARBA00005189"/>
    </source>
</evidence>
<dbReference type="AlphaFoldDB" id="A0A1W9HRP9"/>
<evidence type="ECO:0000256" key="2">
    <source>
        <dbReference type="ARBA" id="ARBA00022679"/>
    </source>
</evidence>
<sequence length="258" mass="28953">MYYGMMIGYMVFCPFMLFIPREKGIGLIRDLMRRKMALQRLFGMTIEVRGAQHLPVNGGIVAAKHQSIWETFALHSMVPDAVFIYKKELGDMPLFGAYMRKFEQIEIDRKSGPVAAAAMARDARAAIALGRQIMIFPEGTRRPPGAEPKYKYGITRIYTAVEQSVVPVVLNSGFFWSNYFWSGHRGRLIVDVLPAIPAGLSADEFFKRLVETMEEASDRLFIETATSPDAPPLTPFQRQRLAELQAKAAQVSALPAES</sequence>
<feature type="domain" description="Phospholipid/glycerol acyltransferase" evidence="4">
    <location>
        <begin position="59"/>
        <end position="173"/>
    </location>
</feature>
<dbReference type="InterPro" id="IPR002123">
    <property type="entry name" value="Plipid/glycerol_acylTrfase"/>
</dbReference>
<evidence type="ECO:0000313" key="5">
    <source>
        <dbReference type="EMBL" id="OQW50130.1"/>
    </source>
</evidence>
<evidence type="ECO:0000259" key="4">
    <source>
        <dbReference type="SMART" id="SM00563"/>
    </source>
</evidence>
<dbReference type="EMBL" id="LWDL01000026">
    <property type="protein sequence ID" value="OQW50130.1"/>
    <property type="molecule type" value="Genomic_DNA"/>
</dbReference>